<protein>
    <submittedName>
        <fullName evidence="1">Uncharacterized protein</fullName>
    </submittedName>
</protein>
<evidence type="ECO:0000313" key="1">
    <source>
        <dbReference type="EMBL" id="MFC0844320.1"/>
    </source>
</evidence>
<gene>
    <name evidence="1" type="ORF">ACFH04_11495</name>
</gene>
<dbReference type="EMBL" id="JBHMQV010000009">
    <property type="protein sequence ID" value="MFC0844320.1"/>
    <property type="molecule type" value="Genomic_DNA"/>
</dbReference>
<dbReference type="Proteomes" id="UP001589887">
    <property type="component" value="Unassembled WGS sequence"/>
</dbReference>
<organism evidence="1 2">
    <name type="scientific">Streptomyces noboritoensis</name>
    <dbReference type="NCBI Taxonomy" id="67337"/>
    <lineage>
        <taxon>Bacteria</taxon>
        <taxon>Bacillati</taxon>
        <taxon>Actinomycetota</taxon>
        <taxon>Actinomycetes</taxon>
        <taxon>Kitasatosporales</taxon>
        <taxon>Streptomycetaceae</taxon>
        <taxon>Streptomyces</taxon>
    </lineage>
</organism>
<dbReference type="RefSeq" id="WP_394318483.1">
    <property type="nucleotide sequence ID" value="NZ_JBHMQV010000009.1"/>
</dbReference>
<keyword evidence="2" id="KW-1185">Reference proteome</keyword>
<proteinExistence type="predicted"/>
<accession>A0ABV6TIM8</accession>
<name>A0ABV6TIM8_9ACTN</name>
<sequence length="155" mass="16716">MSYQLTAVIAESGLLTSAAATFPSARTAPLPQGLALLPMTETLFSELTKENEAGHPAFWRLPATLDLALAEWSKAGPVAYVESEYFGGLGEENSAVWRAGRLALGPLHQLEFEPVPAEGSPAVRALRELGVQPGDSFDEFTALGLDRHRHSEDWV</sequence>
<reference evidence="1 2" key="1">
    <citation type="submission" date="2024-09" db="EMBL/GenBank/DDBJ databases">
        <authorList>
            <person name="Sun Q."/>
            <person name="Mori K."/>
        </authorList>
    </citation>
    <scope>NUCLEOTIDE SEQUENCE [LARGE SCALE GENOMIC DNA]</scope>
    <source>
        <strain evidence="1 2">JCM 4557</strain>
    </source>
</reference>
<comment type="caution">
    <text evidence="1">The sequence shown here is derived from an EMBL/GenBank/DDBJ whole genome shotgun (WGS) entry which is preliminary data.</text>
</comment>
<evidence type="ECO:0000313" key="2">
    <source>
        <dbReference type="Proteomes" id="UP001589887"/>
    </source>
</evidence>